<dbReference type="GO" id="GO:0009360">
    <property type="term" value="C:DNA polymerase III complex"/>
    <property type="evidence" value="ECO:0007669"/>
    <property type="project" value="InterPro"/>
</dbReference>
<evidence type="ECO:0000313" key="11">
    <source>
        <dbReference type="EMBL" id="GCD77143.1"/>
    </source>
</evidence>
<dbReference type="EC" id="2.7.7.7" evidence="1"/>
<evidence type="ECO:0000256" key="2">
    <source>
        <dbReference type="ARBA" id="ARBA00017703"/>
    </source>
</evidence>
<dbReference type="Pfam" id="PF21694">
    <property type="entry name" value="DNA_pol3_delta_C"/>
    <property type="match status" value="1"/>
</dbReference>
<gene>
    <name evidence="11" type="ORF">JCM31826_06250</name>
</gene>
<dbReference type="SUPFAM" id="SSF52540">
    <property type="entry name" value="P-loop containing nucleoside triphosphate hydrolases"/>
    <property type="match status" value="1"/>
</dbReference>
<dbReference type="PANTHER" id="PTHR34388:SF1">
    <property type="entry name" value="DNA POLYMERASE III SUBUNIT DELTA"/>
    <property type="match status" value="1"/>
</dbReference>
<proteinExistence type="inferred from homology"/>
<dbReference type="NCBIfam" id="TIGR01128">
    <property type="entry name" value="holA"/>
    <property type="match status" value="1"/>
</dbReference>
<comment type="similarity">
    <text evidence="7">Belongs to the DNA polymerase HolA subunit family.</text>
</comment>
<feature type="domain" description="DNA polymerase III delta N-terminal" evidence="9">
    <location>
        <begin position="19"/>
        <end position="129"/>
    </location>
</feature>
<protein>
    <recommendedName>
        <fullName evidence="2">DNA polymerase III subunit delta</fullName>
        <ecNumber evidence="1">2.7.7.7</ecNumber>
    </recommendedName>
</protein>
<keyword evidence="5" id="KW-0235">DNA replication</keyword>
<dbReference type="Proteomes" id="UP000286715">
    <property type="component" value="Unassembled WGS sequence"/>
</dbReference>
<dbReference type="OrthoDB" id="1172326at2"/>
<evidence type="ECO:0000256" key="7">
    <source>
        <dbReference type="ARBA" id="ARBA00034754"/>
    </source>
</evidence>
<dbReference type="InterPro" id="IPR048466">
    <property type="entry name" value="DNA_pol3_delta-like_C"/>
</dbReference>
<dbReference type="InterPro" id="IPR008921">
    <property type="entry name" value="DNA_pol3_clamp-load_cplx_C"/>
</dbReference>
<dbReference type="Pfam" id="PF06144">
    <property type="entry name" value="DNA_pol3_delta"/>
    <property type="match status" value="1"/>
</dbReference>
<comment type="caution">
    <text evidence="11">The sequence shown here is derived from an EMBL/GenBank/DDBJ whole genome shotgun (WGS) entry which is preliminary data.</text>
</comment>
<reference evidence="11 12" key="1">
    <citation type="submission" date="2018-11" db="EMBL/GenBank/DDBJ databases">
        <title>Schleiferia aggregans sp. nov., a moderately thermophilic heterotrophic bacterium isolated from microbial mats at a terrestrial hot spring.</title>
        <authorList>
            <person name="Iino T."/>
            <person name="Ohkuma M."/>
            <person name="Haruta S."/>
        </authorList>
    </citation>
    <scope>NUCLEOTIDE SEQUENCE [LARGE SCALE GENOMIC DNA]</scope>
    <source>
        <strain evidence="11 12">LA</strain>
    </source>
</reference>
<evidence type="ECO:0000256" key="6">
    <source>
        <dbReference type="ARBA" id="ARBA00022932"/>
    </source>
</evidence>
<dbReference type="Gene3D" id="3.40.50.300">
    <property type="entry name" value="P-loop containing nucleotide triphosphate hydrolases"/>
    <property type="match status" value="1"/>
</dbReference>
<accession>A0A401XJH0</accession>
<keyword evidence="6" id="KW-0239">DNA-directed DNA polymerase</keyword>
<evidence type="ECO:0000256" key="1">
    <source>
        <dbReference type="ARBA" id="ARBA00012417"/>
    </source>
</evidence>
<keyword evidence="3" id="KW-0808">Transferase</keyword>
<organism evidence="11 12">
    <name type="scientific">Thermaurantimonas aggregans</name>
    <dbReference type="NCBI Taxonomy" id="2173829"/>
    <lineage>
        <taxon>Bacteria</taxon>
        <taxon>Pseudomonadati</taxon>
        <taxon>Bacteroidota</taxon>
        <taxon>Flavobacteriia</taxon>
        <taxon>Flavobacteriales</taxon>
        <taxon>Schleiferiaceae</taxon>
        <taxon>Thermaurantimonas</taxon>
    </lineage>
</organism>
<dbReference type="AlphaFoldDB" id="A0A401XJH0"/>
<evidence type="ECO:0000256" key="8">
    <source>
        <dbReference type="ARBA" id="ARBA00049244"/>
    </source>
</evidence>
<name>A0A401XJH0_9FLAO</name>
<dbReference type="GO" id="GO:0006261">
    <property type="term" value="P:DNA-templated DNA replication"/>
    <property type="evidence" value="ECO:0007669"/>
    <property type="project" value="TreeGrafter"/>
</dbReference>
<sequence>MDFEKIKKDIQNQQFSNFYLLHGEEPYFVDQLTHFIEHTILQTDERDFNQIVLYGADTTVQRVIEEARQFPFGAPYRVVIVKEAQDLSNIEQLKIYLENPNPQAILVISAKGEKIDGRLAIVQIAKKKFVEFYSPKIKDYQMPAFIQEYLKSHGILADKHVCDMIYEGVGTELSILANEVRKIQLYFGKENFQLKAEDVEKLIGVNREFNAFELSNAVMQKNFEKAARIVHFFKKNPKQHPAIPIAAGIFNSFYQLYAVYMGNIQTEQQAAEVLKLHPYVAKNLMGYKRNFSLEDCEMALLYCTRCDARIKGVNSHSTDAFDEIFDLIYRLTHKYWW</sequence>
<keyword evidence="12" id="KW-1185">Reference proteome</keyword>
<comment type="catalytic activity">
    <reaction evidence="8">
        <text>DNA(n) + a 2'-deoxyribonucleoside 5'-triphosphate = DNA(n+1) + diphosphate</text>
        <dbReference type="Rhea" id="RHEA:22508"/>
        <dbReference type="Rhea" id="RHEA-COMP:17339"/>
        <dbReference type="Rhea" id="RHEA-COMP:17340"/>
        <dbReference type="ChEBI" id="CHEBI:33019"/>
        <dbReference type="ChEBI" id="CHEBI:61560"/>
        <dbReference type="ChEBI" id="CHEBI:173112"/>
        <dbReference type="EC" id="2.7.7.7"/>
    </reaction>
</comment>
<dbReference type="InterPro" id="IPR005790">
    <property type="entry name" value="DNA_polIII_delta"/>
</dbReference>
<dbReference type="RefSeq" id="WP_124397202.1">
    <property type="nucleotide sequence ID" value="NZ_BHZE01000004.1"/>
</dbReference>
<dbReference type="Gene3D" id="1.10.8.60">
    <property type="match status" value="1"/>
</dbReference>
<evidence type="ECO:0000256" key="3">
    <source>
        <dbReference type="ARBA" id="ARBA00022679"/>
    </source>
</evidence>
<dbReference type="GO" id="GO:0003677">
    <property type="term" value="F:DNA binding"/>
    <property type="evidence" value="ECO:0007669"/>
    <property type="project" value="InterPro"/>
</dbReference>
<dbReference type="EMBL" id="BHZE01000004">
    <property type="protein sequence ID" value="GCD77143.1"/>
    <property type="molecule type" value="Genomic_DNA"/>
</dbReference>
<evidence type="ECO:0000256" key="4">
    <source>
        <dbReference type="ARBA" id="ARBA00022695"/>
    </source>
</evidence>
<feature type="domain" description="DNA polymerase III delta subunit-like C-terminal" evidence="10">
    <location>
        <begin position="210"/>
        <end position="316"/>
    </location>
</feature>
<dbReference type="InterPro" id="IPR027417">
    <property type="entry name" value="P-loop_NTPase"/>
</dbReference>
<evidence type="ECO:0000256" key="5">
    <source>
        <dbReference type="ARBA" id="ARBA00022705"/>
    </source>
</evidence>
<dbReference type="InterPro" id="IPR010372">
    <property type="entry name" value="DNA_pol3_delta_N"/>
</dbReference>
<dbReference type="GO" id="GO:0003887">
    <property type="term" value="F:DNA-directed DNA polymerase activity"/>
    <property type="evidence" value="ECO:0007669"/>
    <property type="project" value="UniProtKB-KW"/>
</dbReference>
<dbReference type="Gene3D" id="1.20.272.10">
    <property type="match status" value="1"/>
</dbReference>
<evidence type="ECO:0000259" key="9">
    <source>
        <dbReference type="Pfam" id="PF06144"/>
    </source>
</evidence>
<dbReference type="PANTHER" id="PTHR34388">
    <property type="entry name" value="DNA POLYMERASE III SUBUNIT DELTA"/>
    <property type="match status" value="1"/>
</dbReference>
<evidence type="ECO:0000259" key="10">
    <source>
        <dbReference type="Pfam" id="PF21694"/>
    </source>
</evidence>
<evidence type="ECO:0000313" key="12">
    <source>
        <dbReference type="Proteomes" id="UP000286715"/>
    </source>
</evidence>
<keyword evidence="4" id="KW-0548">Nucleotidyltransferase</keyword>
<dbReference type="SUPFAM" id="SSF48019">
    <property type="entry name" value="post-AAA+ oligomerization domain-like"/>
    <property type="match status" value="1"/>
</dbReference>